<comment type="caution">
    <text evidence="1">The sequence shown here is derived from an EMBL/GenBank/DDBJ whole genome shotgun (WGS) entry which is preliminary data.</text>
</comment>
<dbReference type="HOGENOM" id="CLU_1169953_0_0_5"/>
<dbReference type="EMBL" id="AATP01000001">
    <property type="protein sequence ID" value="EAU42871.1"/>
    <property type="molecule type" value="Genomic_DNA"/>
</dbReference>
<dbReference type="Gene3D" id="3.30.70.100">
    <property type="match status" value="2"/>
</dbReference>
<accession>Q0G643</accession>
<dbReference type="eggNOG" id="COG5507">
    <property type="taxonomic scope" value="Bacteria"/>
</dbReference>
<dbReference type="InterPro" id="IPR009874">
    <property type="entry name" value="DUF1428"/>
</dbReference>
<name>Q0G643_9HYPH</name>
<dbReference type="InterPro" id="IPR011008">
    <property type="entry name" value="Dimeric_a/b-barrel"/>
</dbReference>
<reference evidence="1 2" key="1">
    <citation type="journal article" date="2010" name="J. Bacteriol.">
        <title>Genome sequence of Fulvimarina pelagi HTCC2506T, a Mn(II)-oxidizing alphaproteobacterium possessing an aerobic anoxygenic photosynthetic gene cluster and Xanthorhodopsin.</title>
        <authorList>
            <person name="Kang I."/>
            <person name="Oh H.M."/>
            <person name="Lim S.I."/>
            <person name="Ferriera S."/>
            <person name="Giovannoni S.J."/>
            <person name="Cho J.C."/>
        </authorList>
    </citation>
    <scope>NUCLEOTIDE SEQUENCE [LARGE SCALE GENOMIC DNA]</scope>
    <source>
        <strain evidence="1 2">HTCC2506</strain>
    </source>
</reference>
<evidence type="ECO:0000313" key="2">
    <source>
        <dbReference type="Proteomes" id="UP000004310"/>
    </source>
</evidence>
<dbReference type="SUPFAM" id="SSF54909">
    <property type="entry name" value="Dimeric alpha+beta barrel"/>
    <property type="match status" value="2"/>
</dbReference>
<keyword evidence="2" id="KW-1185">Reference proteome</keyword>
<dbReference type="AlphaFoldDB" id="Q0G643"/>
<dbReference type="STRING" id="217511.GCA_001463845_00471"/>
<dbReference type="RefSeq" id="WP_007066845.1">
    <property type="nucleotide sequence ID" value="NZ_DS022272.1"/>
</dbReference>
<evidence type="ECO:0008006" key="3">
    <source>
        <dbReference type="Google" id="ProtNLM"/>
    </source>
</evidence>
<gene>
    <name evidence="1" type="ORF">FP2506_08516</name>
</gene>
<organism evidence="1 2">
    <name type="scientific">Fulvimarina pelagi HTCC2506</name>
    <dbReference type="NCBI Taxonomy" id="314231"/>
    <lineage>
        <taxon>Bacteria</taxon>
        <taxon>Pseudomonadati</taxon>
        <taxon>Pseudomonadota</taxon>
        <taxon>Alphaproteobacteria</taxon>
        <taxon>Hyphomicrobiales</taxon>
        <taxon>Aurantimonadaceae</taxon>
        <taxon>Fulvimarina</taxon>
    </lineage>
</organism>
<dbReference type="Pfam" id="PF07237">
    <property type="entry name" value="DUF1428"/>
    <property type="match status" value="2"/>
</dbReference>
<proteinExistence type="predicted"/>
<dbReference type="Proteomes" id="UP000004310">
    <property type="component" value="Unassembled WGS sequence"/>
</dbReference>
<protein>
    <recommendedName>
        <fullName evidence="3">RNA signal recognition particle 4.5S RNA</fullName>
    </recommendedName>
</protein>
<sequence length="236" mass="26482">MYIQGFVTAVPTANKEAFIEHSTKASAIIREFGASRIVDTWGDDVPDGKVNDFKTSVKATTDETVSFGWMEFPDKDASDTCFKKMMSDPRMKEIGEMPFDGKRMIFGGFETLMDEGRAPGAYVDGFLLAVPESKREAYKEMSLAAWPIFRDHGVLRHLEAWGVDLPNGKVTDMRKAVIAEEAENVVFSFFEWPDKSTRDAGMKTAMEDERMKAMPSDMPFDGKRMIFGGFEMLATS</sequence>
<evidence type="ECO:0000313" key="1">
    <source>
        <dbReference type="EMBL" id="EAU42871.1"/>
    </source>
</evidence>